<dbReference type="PANTHER" id="PTHR47495">
    <property type="entry name" value="ALDEHYDE DEHYDROGENASE"/>
    <property type="match status" value="1"/>
</dbReference>
<dbReference type="PANTHER" id="PTHR47495:SF3">
    <property type="entry name" value="BLR6219 PROTEIN"/>
    <property type="match status" value="1"/>
</dbReference>
<dbReference type="InterPro" id="IPR008274">
    <property type="entry name" value="AldOxase/xan_DH_MoCoBD1"/>
</dbReference>
<protein>
    <submittedName>
        <fullName evidence="2">Isoquinoline 1-oxidoreductase subunit beta</fullName>
        <ecNumber evidence="2">1.3.99.16</ecNumber>
    </submittedName>
</protein>
<dbReference type="InterPro" id="IPR000674">
    <property type="entry name" value="Ald_Oxase/Xan_DH_a/b"/>
</dbReference>
<proteinExistence type="predicted"/>
<dbReference type="SUPFAM" id="SSF56003">
    <property type="entry name" value="Molybdenum cofactor-binding domain"/>
    <property type="match status" value="2"/>
</dbReference>
<dbReference type="InterPro" id="IPR006311">
    <property type="entry name" value="TAT_signal"/>
</dbReference>
<dbReference type="SMART" id="SM01008">
    <property type="entry name" value="Ald_Xan_dh_C"/>
    <property type="match status" value="1"/>
</dbReference>
<evidence type="ECO:0000313" key="3">
    <source>
        <dbReference type="Proteomes" id="UP000318081"/>
    </source>
</evidence>
<dbReference type="EC" id="1.3.99.16" evidence="2"/>
<keyword evidence="2" id="KW-0560">Oxidoreductase</keyword>
<dbReference type="PROSITE" id="PS51318">
    <property type="entry name" value="TAT"/>
    <property type="match status" value="1"/>
</dbReference>
<gene>
    <name evidence="2" type="primary">iorB</name>
    <name evidence="2" type="ORF">TBK1r_46690</name>
</gene>
<name>A0ABX5XUN6_9BACT</name>
<dbReference type="Proteomes" id="UP000318081">
    <property type="component" value="Chromosome"/>
</dbReference>
<evidence type="ECO:0000259" key="1">
    <source>
        <dbReference type="SMART" id="SM01008"/>
    </source>
</evidence>
<dbReference type="PIRSF" id="PIRSF036389">
    <property type="entry name" value="IOR_B"/>
    <property type="match status" value="1"/>
</dbReference>
<dbReference type="InterPro" id="IPR046867">
    <property type="entry name" value="AldOxase/xan_DH_MoCoBD2"/>
</dbReference>
<dbReference type="GO" id="GO:0047121">
    <property type="term" value="F:isoquinoline 1-oxidoreductase activity"/>
    <property type="evidence" value="ECO:0007669"/>
    <property type="project" value="UniProtKB-EC"/>
</dbReference>
<dbReference type="InterPro" id="IPR037165">
    <property type="entry name" value="AldOxase/xan_DH_Mopterin-bd_sf"/>
</dbReference>
<dbReference type="Gene3D" id="3.30.365.10">
    <property type="entry name" value="Aldehyde oxidase/xanthine dehydrogenase, molybdopterin binding domain"/>
    <property type="match status" value="4"/>
</dbReference>
<dbReference type="InterPro" id="IPR012368">
    <property type="entry name" value="OxRdtase_Mopterin-bd_su_IorB"/>
</dbReference>
<dbReference type="InterPro" id="IPR052516">
    <property type="entry name" value="N-heterocyclic_Hydroxylase"/>
</dbReference>
<dbReference type="Gene3D" id="3.90.1170.50">
    <property type="entry name" value="Aldehyde oxidase/xanthine dehydrogenase, a/b hammerhead"/>
    <property type="match status" value="1"/>
</dbReference>
<accession>A0ABX5XUN6</accession>
<sequence>MNTSIQSRKGISRRGFLAGASAGSLVLMAKVTGGQEVVVVGATKANLESFDPDLFVSIAPDGIVSILAHRSEMGTGIRTSLPRVVADELEADWERVEIVQAIGDKRLGDQNTDGSNSIRFFFDRMRVAGATARTMLERAAAQKWGVPVDQCKADNHRVVHSNSDREIGFGELVSIASTLDVPAADELTLKPASKYRYIGKDTPITDMDDILTGKAIYGIDARMENQLFAVIARPPVVGGTVKSFDASEAKKIPGVVDVIEIPKFVGAPLFQPLGGVAVCADSTWAAWQGRDALDIQWDDGPNANYDTDEFAKTLAAAANQPGKAVRNHGDADKVIAESDNVLRADYSVPHLSHAPMETPCAVADVKTEGDKVVSCTVTAATQNPQAVQQAVGPAMGMKPEDVIVNVTLLGSGFGRKSKPDYCVEAAMLSRKLGRPVHVTWTREDDIHNDYFHTISHVHLEAAVDDDGKPNAWLARAAYPTIGSTFNPFAKEPAGFEVEMGLTDCPYDIPHLRVEVGQAAAHTRIGWLRSVAHIQQNFAVCSFADELAHHAGRDPYEYLLELLGQDRHLDLKAIGLSNRGASPTDYPYDIGRLKAVTRRAAEMADWQRGKQLPKGRGVGIACCRAFLGYTGHVVEVEVSQDGKLRIPKVWVALDAGLIVSPDRVRAQVEGAAIMATTQARYGKITFKNGRVQQSNYDDYSMVTMSDAPREIIVDVIDSKAAPAGVGETTVPSFAPALCNAIFAATGKRIRDLPLRDHDLSWS</sequence>
<reference evidence="2 3" key="1">
    <citation type="submission" date="2019-02" db="EMBL/GenBank/DDBJ databases">
        <title>Deep-cultivation of Planctomycetes and their phenomic and genomic characterization uncovers novel biology.</title>
        <authorList>
            <person name="Wiegand S."/>
            <person name="Jogler M."/>
            <person name="Boedeker C."/>
            <person name="Pinto D."/>
            <person name="Vollmers J."/>
            <person name="Rivas-Marin E."/>
            <person name="Kohn T."/>
            <person name="Peeters S.H."/>
            <person name="Heuer A."/>
            <person name="Rast P."/>
            <person name="Oberbeckmann S."/>
            <person name="Bunk B."/>
            <person name="Jeske O."/>
            <person name="Meyerdierks A."/>
            <person name="Storesund J.E."/>
            <person name="Kallscheuer N."/>
            <person name="Luecker S."/>
            <person name="Lage O.M."/>
            <person name="Pohl T."/>
            <person name="Merkel B.J."/>
            <person name="Hornburger P."/>
            <person name="Mueller R.-W."/>
            <person name="Bruemmer F."/>
            <person name="Labrenz M."/>
            <person name="Spormann A.M."/>
            <person name="Op den Camp H."/>
            <person name="Overmann J."/>
            <person name="Amann R."/>
            <person name="Jetten M.S.M."/>
            <person name="Mascher T."/>
            <person name="Medema M.H."/>
            <person name="Devos D.P."/>
            <person name="Kaster A.-K."/>
            <person name="Ovreas L."/>
            <person name="Rohde M."/>
            <person name="Galperin M.Y."/>
            <person name="Jogler C."/>
        </authorList>
    </citation>
    <scope>NUCLEOTIDE SEQUENCE [LARGE SCALE GENOMIC DNA]</scope>
    <source>
        <strain evidence="2 3">TBK1r</strain>
    </source>
</reference>
<dbReference type="Pfam" id="PF02738">
    <property type="entry name" value="MoCoBD_1"/>
    <property type="match status" value="1"/>
</dbReference>
<organism evidence="2 3">
    <name type="scientific">Stieleria magnilauensis</name>
    <dbReference type="NCBI Taxonomy" id="2527963"/>
    <lineage>
        <taxon>Bacteria</taxon>
        <taxon>Pseudomonadati</taxon>
        <taxon>Planctomycetota</taxon>
        <taxon>Planctomycetia</taxon>
        <taxon>Pirellulales</taxon>
        <taxon>Pirellulaceae</taxon>
        <taxon>Stieleria</taxon>
    </lineage>
</organism>
<keyword evidence="3" id="KW-1185">Reference proteome</keyword>
<dbReference type="RefSeq" id="WP_145215639.1">
    <property type="nucleotide sequence ID" value="NZ_CP036432.1"/>
</dbReference>
<evidence type="ECO:0000313" key="2">
    <source>
        <dbReference type="EMBL" id="QDV85654.1"/>
    </source>
</evidence>
<dbReference type="Pfam" id="PF20256">
    <property type="entry name" value="MoCoBD_2"/>
    <property type="match status" value="2"/>
</dbReference>
<dbReference type="EMBL" id="CP036432">
    <property type="protein sequence ID" value="QDV85654.1"/>
    <property type="molecule type" value="Genomic_DNA"/>
</dbReference>
<feature type="domain" description="Aldehyde oxidase/xanthine dehydrogenase a/b hammerhead" evidence="1">
    <location>
        <begin position="212"/>
        <end position="301"/>
    </location>
</feature>